<feature type="signal peptide" evidence="1">
    <location>
        <begin position="1"/>
        <end position="25"/>
    </location>
</feature>
<evidence type="ECO:0000313" key="3">
    <source>
        <dbReference type="Proteomes" id="UP000005555"/>
    </source>
</evidence>
<dbReference type="EMBL" id="AAPI01000002">
    <property type="protein sequence ID" value="EAS47648.1"/>
    <property type="molecule type" value="Genomic_DNA"/>
</dbReference>
<dbReference type="HOGENOM" id="CLU_134973_2_0_6"/>
<accession>Q1YT39</accession>
<dbReference type="Proteomes" id="UP000005555">
    <property type="component" value="Unassembled WGS sequence"/>
</dbReference>
<dbReference type="STRING" id="314287.GB2207_02552"/>
<keyword evidence="1" id="KW-0732">Signal</keyword>
<dbReference type="eggNOG" id="COG2608">
    <property type="taxonomic scope" value="Bacteria"/>
</dbReference>
<dbReference type="GO" id="GO:0046872">
    <property type="term" value="F:metal ion binding"/>
    <property type="evidence" value="ECO:0007669"/>
    <property type="project" value="InterPro"/>
</dbReference>
<comment type="caution">
    <text evidence="2">The sequence shown here is derived from an EMBL/GenBank/DDBJ whole genome shotgun (WGS) entry which is preliminary data.</text>
</comment>
<organism evidence="2 3">
    <name type="scientific">gamma proteobacterium HTCC2207</name>
    <dbReference type="NCBI Taxonomy" id="314287"/>
    <lineage>
        <taxon>Bacteria</taxon>
        <taxon>Pseudomonadati</taxon>
        <taxon>Pseudomonadota</taxon>
        <taxon>Gammaproteobacteria</taxon>
        <taxon>Cellvibrionales</taxon>
        <taxon>Porticoccaceae</taxon>
        <taxon>SAR92 clade</taxon>
    </lineage>
</organism>
<feature type="chain" id="PRO_5004197783" evidence="1">
    <location>
        <begin position="26"/>
        <end position="115"/>
    </location>
</feature>
<dbReference type="AlphaFoldDB" id="Q1YT39"/>
<dbReference type="SUPFAM" id="SSF55008">
    <property type="entry name" value="HMA, heavy metal-associated domain"/>
    <property type="match status" value="1"/>
</dbReference>
<evidence type="ECO:0000313" key="2">
    <source>
        <dbReference type="EMBL" id="EAS47648.1"/>
    </source>
</evidence>
<keyword evidence="3" id="KW-1185">Reference proteome</keyword>
<dbReference type="Gene3D" id="3.30.70.100">
    <property type="match status" value="1"/>
</dbReference>
<protein>
    <submittedName>
        <fullName evidence="2">Uncharacterized protein</fullName>
    </submittedName>
</protein>
<evidence type="ECO:0000256" key="1">
    <source>
        <dbReference type="SAM" id="SignalP"/>
    </source>
</evidence>
<dbReference type="OrthoDB" id="5513217at2"/>
<proteinExistence type="predicted"/>
<dbReference type="InterPro" id="IPR036163">
    <property type="entry name" value="HMA_dom_sf"/>
</dbReference>
<reference evidence="2 3" key="1">
    <citation type="submission" date="2006-03" db="EMBL/GenBank/DDBJ databases">
        <authorList>
            <person name="Giovannoni S.J."/>
            <person name="Cho J.-C."/>
            <person name="Ferriera S."/>
            <person name="Johnson J."/>
            <person name="Kravitz S."/>
            <person name="Halpern A."/>
            <person name="Remington K."/>
            <person name="Beeson K."/>
            <person name="Tran B."/>
            <person name="Rogers Y.-H."/>
            <person name="Friedman R."/>
            <person name="Venter J.C."/>
        </authorList>
    </citation>
    <scope>NUCLEOTIDE SEQUENCE [LARGE SCALE GENOMIC DNA]</scope>
    <source>
        <strain evidence="2 3">HTCC2207</strain>
    </source>
</reference>
<sequence length="115" mass="12914">MRLKTFVIPLLLVQLSALIASPVWAKNYLINVNGIVCEFCAFGVAKKLRKLDFIDPSQFEEGVKVDIENQQVFISIQEGQPLDQEAIFEAIKSGGYDPIKMTPMDEVARPLEESQ</sequence>
<gene>
    <name evidence="2" type="ORF">GB2207_02552</name>
</gene>
<name>Q1YT39_9GAMM</name>